<keyword evidence="4" id="KW-0067">ATP-binding</keyword>
<dbReference type="GO" id="GO:0004674">
    <property type="term" value="F:protein serine/threonine kinase activity"/>
    <property type="evidence" value="ECO:0007669"/>
    <property type="project" value="UniProtKB-KW"/>
</dbReference>
<evidence type="ECO:0000256" key="6">
    <source>
        <dbReference type="SAM" id="Phobius"/>
    </source>
</evidence>
<keyword evidence="8" id="KW-0723">Serine/threonine-protein kinase</keyword>
<sequence>MPDVSLLRPEDPRHLGNYRLDGRLGAGGQGVVFRGTAPSGVPVAVKLLHARLDGTAARRAFAREIEAVRRVAPFCTAQVLDADLDGDRPYVVSEYVDGPSLREHVTAAGPRTGGDLDRVAVGTATALAAIHRAGIVHRDFKPGNVLLGSDGLRVVDFGISRLADATATTGNLVGTPAYMAPEQLQGRSAGPAADVFCWALTLVYAASGRHAYTGDTHAAVMARILYGMPDLGPLAGLLKDLVVACLAADPADRPDAGQVLSALLDRPSPGRPGPPGRAGQGMTAPGPGGSAASFFAASGSAVSGSAVSGSAVSGSTAPPRQEPGATSPGARADTGQIDTSQTDTSQADTGQADTGQADTGRTDVDESDTEPTGREPADTEPASLDPTGSYPTGLGPTSPTPTGPTPTGSAPISRTPTSPERTSTERTSTERTSTERTGTEPGGAEGVLVDRPTELARPGGRGRGRARAVIASLVLLVAVVVAAGVAWVLTNGEPGRESVHQPARLAGRLDGTWTGVARYPSAGRIFPVEIRLTTPARMRWGADLHCSGRLTPARESGETLVLTLDQVKGDACYPGSVSITWRGDTAADFAVTREGERDARYSGSLSHTN</sequence>
<protein>
    <submittedName>
        <fullName evidence="8">Serine/threonine protein kinase</fullName>
    </submittedName>
</protein>
<keyword evidence="6" id="KW-0812">Transmembrane</keyword>
<evidence type="ECO:0000256" key="2">
    <source>
        <dbReference type="ARBA" id="ARBA00022741"/>
    </source>
</evidence>
<gene>
    <name evidence="8" type="ORF">OG913_21785</name>
</gene>
<dbReference type="RefSeq" id="WP_328708338.1">
    <property type="nucleotide sequence ID" value="NZ_CP108085.1"/>
</dbReference>
<keyword evidence="3 8" id="KW-0418">Kinase</keyword>
<evidence type="ECO:0000313" key="8">
    <source>
        <dbReference type="EMBL" id="WUP72072.1"/>
    </source>
</evidence>
<evidence type="ECO:0000256" key="3">
    <source>
        <dbReference type="ARBA" id="ARBA00022777"/>
    </source>
</evidence>
<feature type="transmembrane region" description="Helical" evidence="6">
    <location>
        <begin position="468"/>
        <end position="489"/>
    </location>
</feature>
<feature type="domain" description="Protein kinase" evidence="7">
    <location>
        <begin position="18"/>
        <end position="264"/>
    </location>
</feature>
<reference evidence="8" key="1">
    <citation type="submission" date="2022-10" db="EMBL/GenBank/DDBJ databases">
        <title>The complete genomes of actinobacterial strains from the NBC collection.</title>
        <authorList>
            <person name="Joergensen T.S."/>
            <person name="Alvarez Arevalo M."/>
            <person name="Sterndorff E.B."/>
            <person name="Faurdal D."/>
            <person name="Vuksanovic O."/>
            <person name="Mourched A.-S."/>
            <person name="Charusanti P."/>
            <person name="Shaw S."/>
            <person name="Blin K."/>
            <person name="Weber T."/>
        </authorList>
    </citation>
    <scope>NUCLEOTIDE SEQUENCE</scope>
    <source>
        <strain evidence="8">NBC_00254</strain>
    </source>
</reference>
<dbReference type="CDD" id="cd14014">
    <property type="entry name" value="STKc_PknB_like"/>
    <property type="match status" value="1"/>
</dbReference>
<dbReference type="InterPro" id="IPR008271">
    <property type="entry name" value="Ser/Thr_kinase_AS"/>
</dbReference>
<keyword evidence="6" id="KW-0472">Membrane</keyword>
<organism evidence="8 9">
    <name type="scientific">Microbispora hainanensis</name>
    <dbReference type="NCBI Taxonomy" id="568844"/>
    <lineage>
        <taxon>Bacteria</taxon>
        <taxon>Bacillati</taxon>
        <taxon>Actinomycetota</taxon>
        <taxon>Actinomycetes</taxon>
        <taxon>Streptosporangiales</taxon>
        <taxon>Streptosporangiaceae</taxon>
        <taxon>Microbispora</taxon>
    </lineage>
</organism>
<dbReference type="Gene3D" id="3.30.200.20">
    <property type="entry name" value="Phosphorylase Kinase, domain 1"/>
    <property type="match status" value="1"/>
</dbReference>
<accession>A0ABZ1SHX4</accession>
<evidence type="ECO:0000256" key="4">
    <source>
        <dbReference type="ARBA" id="ARBA00022840"/>
    </source>
</evidence>
<feature type="compositionally biased region" description="Basic and acidic residues" evidence="5">
    <location>
        <begin position="422"/>
        <end position="438"/>
    </location>
</feature>
<feature type="region of interest" description="Disordered" evidence="5">
    <location>
        <begin position="262"/>
        <end position="290"/>
    </location>
</feature>
<feature type="compositionally biased region" description="Low complexity" evidence="5">
    <location>
        <begin position="305"/>
        <end position="315"/>
    </location>
</feature>
<dbReference type="SUPFAM" id="SSF56112">
    <property type="entry name" value="Protein kinase-like (PK-like)"/>
    <property type="match status" value="1"/>
</dbReference>
<feature type="compositionally biased region" description="Low complexity" evidence="5">
    <location>
        <begin position="280"/>
        <end position="290"/>
    </location>
</feature>
<dbReference type="Gene3D" id="1.10.510.10">
    <property type="entry name" value="Transferase(Phosphotransferase) domain 1"/>
    <property type="match status" value="1"/>
</dbReference>
<keyword evidence="9" id="KW-1185">Reference proteome</keyword>
<dbReference type="PROSITE" id="PS50011">
    <property type="entry name" value="PROTEIN_KINASE_DOM"/>
    <property type="match status" value="1"/>
</dbReference>
<evidence type="ECO:0000259" key="7">
    <source>
        <dbReference type="PROSITE" id="PS50011"/>
    </source>
</evidence>
<keyword evidence="6" id="KW-1133">Transmembrane helix</keyword>
<dbReference type="EMBL" id="CP108085">
    <property type="protein sequence ID" value="WUP72072.1"/>
    <property type="molecule type" value="Genomic_DNA"/>
</dbReference>
<evidence type="ECO:0000256" key="5">
    <source>
        <dbReference type="SAM" id="MobiDB-lite"/>
    </source>
</evidence>
<dbReference type="PANTHER" id="PTHR43289:SF34">
    <property type="entry name" value="SERINE_THREONINE-PROTEIN KINASE YBDM-RELATED"/>
    <property type="match status" value="1"/>
</dbReference>
<proteinExistence type="predicted"/>
<dbReference type="InterPro" id="IPR000719">
    <property type="entry name" value="Prot_kinase_dom"/>
</dbReference>
<evidence type="ECO:0000313" key="9">
    <source>
        <dbReference type="Proteomes" id="UP001432011"/>
    </source>
</evidence>
<feature type="compositionally biased region" description="Low complexity" evidence="5">
    <location>
        <begin position="405"/>
        <end position="421"/>
    </location>
</feature>
<keyword evidence="2" id="KW-0547">Nucleotide-binding</keyword>
<dbReference type="PROSITE" id="PS00108">
    <property type="entry name" value="PROTEIN_KINASE_ST"/>
    <property type="match status" value="1"/>
</dbReference>
<feature type="region of interest" description="Disordered" evidence="5">
    <location>
        <begin position="305"/>
        <end position="464"/>
    </location>
</feature>
<dbReference type="Pfam" id="PF00069">
    <property type="entry name" value="Pkinase"/>
    <property type="match status" value="1"/>
</dbReference>
<dbReference type="Proteomes" id="UP001432011">
    <property type="component" value="Chromosome"/>
</dbReference>
<dbReference type="InterPro" id="IPR011009">
    <property type="entry name" value="Kinase-like_dom_sf"/>
</dbReference>
<evidence type="ECO:0000256" key="1">
    <source>
        <dbReference type="ARBA" id="ARBA00022679"/>
    </source>
</evidence>
<feature type="compositionally biased region" description="Low complexity" evidence="5">
    <location>
        <begin position="333"/>
        <end position="354"/>
    </location>
</feature>
<name>A0ABZ1SHX4_9ACTN</name>
<dbReference type="PANTHER" id="PTHR43289">
    <property type="entry name" value="MITOGEN-ACTIVATED PROTEIN KINASE KINASE KINASE 20-RELATED"/>
    <property type="match status" value="1"/>
</dbReference>
<feature type="compositionally biased region" description="Low complexity" evidence="5">
    <location>
        <begin position="386"/>
        <end position="397"/>
    </location>
</feature>
<keyword evidence="1" id="KW-0808">Transferase</keyword>